<feature type="transmembrane region" description="Helical" evidence="6">
    <location>
        <begin position="21"/>
        <end position="41"/>
    </location>
</feature>
<feature type="domain" description="ABC3 transporter permease C-terminal" evidence="7">
    <location>
        <begin position="286"/>
        <end position="402"/>
    </location>
</feature>
<proteinExistence type="predicted"/>
<keyword evidence="2" id="KW-1003">Cell membrane</keyword>
<keyword evidence="3 6" id="KW-0812">Transmembrane</keyword>
<dbReference type="PROSITE" id="PS51257">
    <property type="entry name" value="PROKAR_LIPOPROTEIN"/>
    <property type="match status" value="1"/>
</dbReference>
<feature type="transmembrane region" description="Helical" evidence="6">
    <location>
        <begin position="327"/>
        <end position="354"/>
    </location>
</feature>
<feature type="domain" description="ABC3 transporter permease C-terminal" evidence="7">
    <location>
        <begin position="670"/>
        <end position="772"/>
    </location>
</feature>
<evidence type="ECO:0000256" key="6">
    <source>
        <dbReference type="SAM" id="Phobius"/>
    </source>
</evidence>
<evidence type="ECO:0000256" key="2">
    <source>
        <dbReference type="ARBA" id="ARBA00022475"/>
    </source>
</evidence>
<keyword evidence="4 6" id="KW-1133">Transmembrane helix</keyword>
<evidence type="ECO:0000256" key="5">
    <source>
        <dbReference type="ARBA" id="ARBA00023136"/>
    </source>
</evidence>
<feature type="transmembrane region" description="Helical" evidence="6">
    <location>
        <begin position="667"/>
        <end position="691"/>
    </location>
</feature>
<evidence type="ECO:0000256" key="3">
    <source>
        <dbReference type="ARBA" id="ARBA00022692"/>
    </source>
</evidence>
<feature type="transmembrane region" description="Helical" evidence="6">
    <location>
        <begin position="755"/>
        <end position="781"/>
    </location>
</feature>
<sequence>MIKNYFKTAWRNLVRNKVYSLINILGLSIGMAACILILLWVQNQLSHDRFHKNLDRIQVMNNRDINDGVKFAWSWTPNIMGPTLKKDYPEVADAVRYAEGNHFLFTVDEKKLVPSGAFADPAFLSVFTFPLLKGDARDALKEVNNIVLTEQLARSLFGSDDPIGKIVKIDSIDHFKVTGVLKNLPDNTAFDFSYLLPWSYKDKLGWTDSAWGNNGVHTYVMLKEGASKTAFDQKVNKITTNHLPGDPLYKSREVFTQPFKDQWLYSKQENGRYTGGRIDMVRMFTAIATLILIIACINFMNLSTARSGKRAKEVGVRKVVGAQKKGLIVQFIGESVLLSAIAFLLALIIVMISLPEFSTLVDQQLHLPFSSPLFWIYALVFILFSGVLAGSYPAFYLSAFNPVKVLKGFFKSSAVSVNPRKILVVIQFTVAVLLIISTFIVMQQIKHAQTRDNGYDARNLVFVHMNGAIEQYYSLIRNELISRGAAAAVTKSMSPVTERYSDSWNISWTGKTAEDKKVNFVRMASDADFVKTLGTKLAMGRDIDIYKYPGDSNAVLLNETAARMMHLRDPLTAVLKADGIEWRVVGVVKDFIYQSPYEKVQQLIVFGPRSRFNTLHIKLNPVNTTRQNLDIMAAIFKQFNPEYPFDYKFVDAEYARKFKEEQKTGTMAALFAGLTIFISCLGLFALSAYMAETRIKEVGVRKVLGASVFNITSLLSGSFLKLVIISCVVASPIAWFVMNNWLKNYEYRISIGWPVFAGTGLLVMIIALATISFQSVSAALANPVKALRSE</sequence>
<evidence type="ECO:0000256" key="4">
    <source>
        <dbReference type="ARBA" id="ARBA00022989"/>
    </source>
</evidence>
<reference evidence="9 10" key="1">
    <citation type="submission" date="2021-11" db="EMBL/GenBank/DDBJ databases">
        <title>Genomic of Niabella pedocola.</title>
        <authorList>
            <person name="Wu T."/>
        </authorList>
    </citation>
    <scope>NUCLEOTIDE SEQUENCE [LARGE SCALE GENOMIC DNA]</scope>
    <source>
        <strain evidence="9 10">JCM 31011</strain>
    </source>
</reference>
<feature type="domain" description="MacB-like periplasmic core" evidence="8">
    <location>
        <begin position="429"/>
        <end position="621"/>
    </location>
</feature>
<feature type="domain" description="MacB-like periplasmic core" evidence="8">
    <location>
        <begin position="20"/>
        <end position="237"/>
    </location>
</feature>
<feature type="transmembrane region" description="Helical" evidence="6">
    <location>
        <begin position="374"/>
        <end position="401"/>
    </location>
</feature>
<feature type="transmembrane region" description="Helical" evidence="6">
    <location>
        <begin position="280"/>
        <end position="302"/>
    </location>
</feature>
<evidence type="ECO:0000313" key="10">
    <source>
        <dbReference type="Proteomes" id="UP001199816"/>
    </source>
</evidence>
<dbReference type="EMBL" id="JAJNEC010000002">
    <property type="protein sequence ID" value="MCD2421332.1"/>
    <property type="molecule type" value="Genomic_DNA"/>
</dbReference>
<keyword evidence="10" id="KW-1185">Reference proteome</keyword>
<name>A0ABS8PJQ5_9BACT</name>
<gene>
    <name evidence="9" type="ORF">LQ567_01060</name>
</gene>
<evidence type="ECO:0000313" key="9">
    <source>
        <dbReference type="EMBL" id="MCD2421332.1"/>
    </source>
</evidence>
<dbReference type="InterPro" id="IPR003838">
    <property type="entry name" value="ABC3_permease_C"/>
</dbReference>
<dbReference type="InterPro" id="IPR050250">
    <property type="entry name" value="Macrolide_Exporter_MacB"/>
</dbReference>
<evidence type="ECO:0000259" key="7">
    <source>
        <dbReference type="Pfam" id="PF02687"/>
    </source>
</evidence>
<dbReference type="Pfam" id="PF02687">
    <property type="entry name" value="FtsX"/>
    <property type="match status" value="2"/>
</dbReference>
<evidence type="ECO:0000259" key="8">
    <source>
        <dbReference type="Pfam" id="PF12704"/>
    </source>
</evidence>
<keyword evidence="5 6" id="KW-0472">Membrane</keyword>
<evidence type="ECO:0000256" key="1">
    <source>
        <dbReference type="ARBA" id="ARBA00004651"/>
    </source>
</evidence>
<organism evidence="9 10">
    <name type="scientific">Niabella pedocola</name>
    <dbReference type="NCBI Taxonomy" id="1752077"/>
    <lineage>
        <taxon>Bacteria</taxon>
        <taxon>Pseudomonadati</taxon>
        <taxon>Bacteroidota</taxon>
        <taxon>Chitinophagia</taxon>
        <taxon>Chitinophagales</taxon>
        <taxon>Chitinophagaceae</taxon>
        <taxon>Niabella</taxon>
    </lineage>
</organism>
<dbReference type="RefSeq" id="WP_231002238.1">
    <property type="nucleotide sequence ID" value="NZ_JAJNEC010000002.1"/>
</dbReference>
<dbReference type="Pfam" id="PF12704">
    <property type="entry name" value="MacB_PCD"/>
    <property type="match status" value="2"/>
</dbReference>
<comment type="caution">
    <text evidence="9">The sequence shown here is derived from an EMBL/GenBank/DDBJ whole genome shotgun (WGS) entry which is preliminary data.</text>
</comment>
<comment type="subcellular location">
    <subcellularLocation>
        <location evidence="1">Cell membrane</location>
        <topology evidence="1">Multi-pass membrane protein</topology>
    </subcellularLocation>
</comment>
<dbReference type="InterPro" id="IPR025857">
    <property type="entry name" value="MacB_PCD"/>
</dbReference>
<dbReference type="PANTHER" id="PTHR30572:SF18">
    <property type="entry name" value="ABC-TYPE MACROLIDE FAMILY EXPORT SYSTEM PERMEASE COMPONENT 2"/>
    <property type="match status" value="1"/>
</dbReference>
<protein>
    <submittedName>
        <fullName evidence="9">ABC transporter permease</fullName>
    </submittedName>
</protein>
<accession>A0ABS8PJQ5</accession>
<feature type="transmembrane region" description="Helical" evidence="6">
    <location>
        <begin position="422"/>
        <end position="442"/>
    </location>
</feature>
<dbReference type="PANTHER" id="PTHR30572">
    <property type="entry name" value="MEMBRANE COMPONENT OF TRANSPORTER-RELATED"/>
    <property type="match status" value="1"/>
</dbReference>
<feature type="transmembrane region" description="Helical" evidence="6">
    <location>
        <begin position="703"/>
        <end position="735"/>
    </location>
</feature>
<dbReference type="Proteomes" id="UP001199816">
    <property type="component" value="Unassembled WGS sequence"/>
</dbReference>